<evidence type="ECO:0000313" key="2">
    <source>
        <dbReference type="EMBL" id="KAK7001179.1"/>
    </source>
</evidence>
<proteinExistence type="predicted"/>
<feature type="region of interest" description="Disordered" evidence="1">
    <location>
        <begin position="55"/>
        <end position="80"/>
    </location>
</feature>
<dbReference type="AlphaFoldDB" id="A0AAW0A5S4"/>
<accession>A0AAW0A5S4</accession>
<sequence>MLASPGVVAEQSRSSCISATNTINTSGDDVLVAAVFSVAAAAVCFTALLHPTSYPHPPPQPPSLYPPQTPSARRLTSRKPTAVDSTLLERAVPTPALSIFIKTNKVEFNSIQRRATRAAFETTVPRVPLSRQLQHKNKSRRLRTTIVAGLLARAAIQIRHVRRKERFSSLYVFAFPSVSPNECPRRLSQEADQFTESSDTLEVFTSSPAHTNLGVAAQHLTFLYTLINPSPSSRSKHVAAVAANVGNPKYLLDLLSPLYTLVELSRHRRPKCVIAAAVNVG</sequence>
<feature type="compositionally biased region" description="Pro residues" evidence="1">
    <location>
        <begin position="55"/>
        <end position="69"/>
    </location>
</feature>
<name>A0AAW0A5S4_9AGAR</name>
<evidence type="ECO:0000256" key="1">
    <source>
        <dbReference type="SAM" id="MobiDB-lite"/>
    </source>
</evidence>
<evidence type="ECO:0000313" key="3">
    <source>
        <dbReference type="Proteomes" id="UP001362999"/>
    </source>
</evidence>
<protein>
    <submittedName>
        <fullName evidence="2">Uncharacterized protein</fullName>
    </submittedName>
</protein>
<gene>
    <name evidence="2" type="ORF">R3P38DRAFT_3217355</name>
</gene>
<comment type="caution">
    <text evidence="2">The sequence shown here is derived from an EMBL/GenBank/DDBJ whole genome shotgun (WGS) entry which is preliminary data.</text>
</comment>
<dbReference type="EMBL" id="JAWWNJ010000084">
    <property type="protein sequence ID" value="KAK7001179.1"/>
    <property type="molecule type" value="Genomic_DNA"/>
</dbReference>
<organism evidence="2 3">
    <name type="scientific">Favolaschia claudopus</name>
    <dbReference type="NCBI Taxonomy" id="2862362"/>
    <lineage>
        <taxon>Eukaryota</taxon>
        <taxon>Fungi</taxon>
        <taxon>Dikarya</taxon>
        <taxon>Basidiomycota</taxon>
        <taxon>Agaricomycotina</taxon>
        <taxon>Agaricomycetes</taxon>
        <taxon>Agaricomycetidae</taxon>
        <taxon>Agaricales</taxon>
        <taxon>Marasmiineae</taxon>
        <taxon>Mycenaceae</taxon>
        <taxon>Favolaschia</taxon>
    </lineage>
</organism>
<reference evidence="2 3" key="1">
    <citation type="journal article" date="2024" name="J Genomics">
        <title>Draft genome sequencing and assembly of Favolaschia claudopus CIRM-BRFM 2984 isolated from oak limbs.</title>
        <authorList>
            <person name="Navarro D."/>
            <person name="Drula E."/>
            <person name="Chaduli D."/>
            <person name="Cazenave R."/>
            <person name="Ahrendt S."/>
            <person name="Wang J."/>
            <person name="Lipzen A."/>
            <person name="Daum C."/>
            <person name="Barry K."/>
            <person name="Grigoriev I.V."/>
            <person name="Favel A."/>
            <person name="Rosso M.N."/>
            <person name="Martin F."/>
        </authorList>
    </citation>
    <scope>NUCLEOTIDE SEQUENCE [LARGE SCALE GENOMIC DNA]</scope>
    <source>
        <strain evidence="2 3">CIRM-BRFM 2984</strain>
    </source>
</reference>
<dbReference type="Proteomes" id="UP001362999">
    <property type="component" value="Unassembled WGS sequence"/>
</dbReference>
<keyword evidence="3" id="KW-1185">Reference proteome</keyword>